<dbReference type="Pfam" id="PF23238">
    <property type="entry name" value="DUF7068"/>
    <property type="match status" value="1"/>
</dbReference>
<dbReference type="RefSeq" id="XP_025468403.1">
    <property type="nucleotide sequence ID" value="XM_025615652.1"/>
</dbReference>
<dbReference type="EMBL" id="MSFK01000011">
    <property type="protein sequence ID" value="PWY89492.1"/>
    <property type="molecule type" value="Genomic_DNA"/>
</dbReference>
<dbReference type="OrthoDB" id="427518at2759"/>
<dbReference type="InterPro" id="IPR011989">
    <property type="entry name" value="ARM-like"/>
</dbReference>
<dbReference type="SUPFAM" id="SSF52540">
    <property type="entry name" value="P-loop containing nucleoside triphosphate hydrolases"/>
    <property type="match status" value="1"/>
</dbReference>
<dbReference type="Gene3D" id="1.25.10.10">
    <property type="entry name" value="Leucine-rich Repeat Variant"/>
    <property type="match status" value="1"/>
</dbReference>
<feature type="domain" description="DUF7068" evidence="1">
    <location>
        <begin position="483"/>
        <end position="515"/>
    </location>
</feature>
<name>A0A317WW06_9EURO</name>
<feature type="domain" description="Arm-like repeat" evidence="2">
    <location>
        <begin position="9"/>
        <end position="147"/>
    </location>
</feature>
<dbReference type="Gene3D" id="3.40.50.300">
    <property type="entry name" value="P-loop containing nucleotide triphosphate hydrolases"/>
    <property type="match status" value="1"/>
</dbReference>
<dbReference type="AlphaFoldDB" id="A0A317WW06"/>
<evidence type="ECO:0000313" key="3">
    <source>
        <dbReference type="EMBL" id="PWY89492.1"/>
    </source>
</evidence>
<dbReference type="InterPro" id="IPR056251">
    <property type="entry name" value="Arm_rpt_dom"/>
</dbReference>
<dbReference type="SUPFAM" id="SSF48371">
    <property type="entry name" value="ARM repeat"/>
    <property type="match status" value="1"/>
</dbReference>
<evidence type="ECO:0008006" key="5">
    <source>
        <dbReference type="Google" id="ProtNLM"/>
    </source>
</evidence>
<evidence type="ECO:0000313" key="4">
    <source>
        <dbReference type="Proteomes" id="UP000246702"/>
    </source>
</evidence>
<feature type="domain" description="Arm-like repeat" evidence="2">
    <location>
        <begin position="149"/>
        <end position="355"/>
    </location>
</feature>
<dbReference type="Pfam" id="PF23948">
    <property type="entry name" value="ARM_5"/>
    <property type="match status" value="2"/>
</dbReference>
<evidence type="ECO:0000259" key="2">
    <source>
        <dbReference type="Pfam" id="PF23948"/>
    </source>
</evidence>
<dbReference type="InterPro" id="IPR027417">
    <property type="entry name" value="P-loop_NTPase"/>
</dbReference>
<sequence length="978" mass="112348">MATSTLHCPSRPKDVNELIRRLTSTKRDEKEAKALQSLVRSMIDLFQNEKKSTCLTEAAQLAAIVDDVRYKVLISSFCNAILEYTSDNNILDPALLQRFAHALRRRGVLSADNASLGAALDSLHIRLDRAAKAAESEKQYQLICTLGLQASSYAYEALQGVPDNDGPWKAFCRVSWKVITVLAAVAGGISEMNPQNILEAAPNVMELLSMFKRLVRTGKEVFDGSESLKDAFLDTMRGLKKPMLWYGTLRYCRLLVEAGMFELLSKIIPELPAFKESFWTGLYAQLEQTWVASNKLKFEVEDFAEWLHDQECLKIAVAKYPQISEWKSLLASTFKKPCWEQSMPEKRRHHRAWEQCLEAKQYYADCRLIQYYIQGDHLKIRRLSGDGLDLDHCYINLSVLERSSEIGKHREGVELSLRTRLKVDTPTGGKATQLRDLFNSRKRLDGSSGRPRRILIRGRAGVGKTTLCKKIVYDFLHVKNKEHVKEIQGLVESYAVIGGLLQIPVQLDSLCFTWGEGLLGRGAKTMTALYQAIEIKLWRKDMVQLGKSDKMGLLTDSRARNYRLRSQIQAVMEDEVKLVELLAFNGLYNNVIEFHPRHRDALYQRFPKLNDSMLDGLSFLRSPELFTSKVNQIRYFVHLTFQEFFAATYFVRCWVTGEPLDLIEFESDDNMRKRLDPRGLIQVEKYNGRYNIMWRFIAGLLHSLRDEQRLLEFFHELERPPRDVFGPAHLRLLMHCFNEVSFQTVHYELAQMKSNMETELSRLFSNAFITNDGRPFMLATELEFPEYILEQSLKSGNDLCRIHIFRALEKRMRVSRHLLLIIASDMAGRDYPSDLRKEAISALARHHHSIPEVIIELLSYPDRSGSSDHEVLKNIGGHLIRSTLSKEIFQKLLFDERTYLRKVAATSLIQNKDFVNGSFDSAKILLQDEDPGVRREAVANLRYRNNLPQEVITTLISIAGNRSEVSYVRRSACYALEE</sequence>
<proteinExistence type="predicted"/>
<keyword evidence="4" id="KW-1185">Reference proteome</keyword>
<organism evidence="3 4">
    <name type="scientific">Aspergillus sclerotioniger CBS 115572</name>
    <dbReference type="NCBI Taxonomy" id="1450535"/>
    <lineage>
        <taxon>Eukaryota</taxon>
        <taxon>Fungi</taxon>
        <taxon>Dikarya</taxon>
        <taxon>Ascomycota</taxon>
        <taxon>Pezizomycotina</taxon>
        <taxon>Eurotiomycetes</taxon>
        <taxon>Eurotiomycetidae</taxon>
        <taxon>Eurotiales</taxon>
        <taxon>Aspergillaceae</taxon>
        <taxon>Aspergillus</taxon>
        <taxon>Aspergillus subgen. Circumdati</taxon>
    </lineage>
</organism>
<dbReference type="InterPro" id="IPR055496">
    <property type="entry name" value="DUF7068"/>
</dbReference>
<dbReference type="Proteomes" id="UP000246702">
    <property type="component" value="Unassembled WGS sequence"/>
</dbReference>
<reference evidence="3 4" key="1">
    <citation type="submission" date="2016-12" db="EMBL/GenBank/DDBJ databases">
        <title>The genomes of Aspergillus section Nigri reveals drivers in fungal speciation.</title>
        <authorList>
            <consortium name="DOE Joint Genome Institute"/>
            <person name="Vesth T.C."/>
            <person name="Nybo J."/>
            <person name="Theobald S."/>
            <person name="Brandl J."/>
            <person name="Frisvad J.C."/>
            <person name="Nielsen K.F."/>
            <person name="Lyhne E.K."/>
            <person name="Kogle M.E."/>
            <person name="Kuo A."/>
            <person name="Riley R."/>
            <person name="Clum A."/>
            <person name="Nolan M."/>
            <person name="Lipzen A."/>
            <person name="Salamov A."/>
            <person name="Henrissat B."/>
            <person name="Wiebenga A."/>
            <person name="De Vries R.P."/>
            <person name="Grigoriev I.V."/>
            <person name="Mortensen U.H."/>
            <person name="Andersen M.R."/>
            <person name="Baker S.E."/>
        </authorList>
    </citation>
    <scope>NUCLEOTIDE SEQUENCE [LARGE SCALE GENOMIC DNA]</scope>
    <source>
        <strain evidence="3 4">CBS 115572</strain>
    </source>
</reference>
<comment type="caution">
    <text evidence="3">The sequence shown here is derived from an EMBL/GenBank/DDBJ whole genome shotgun (WGS) entry which is preliminary data.</text>
</comment>
<protein>
    <recommendedName>
        <fullName evidence="5">NACHT domain-containing protein</fullName>
    </recommendedName>
</protein>
<dbReference type="STRING" id="1450535.A0A317WW06"/>
<dbReference type="GeneID" id="37117795"/>
<accession>A0A317WW06</accession>
<dbReference type="InterPro" id="IPR016024">
    <property type="entry name" value="ARM-type_fold"/>
</dbReference>
<dbReference type="PANTHER" id="PTHR46844:SF1">
    <property type="entry name" value="SLR5058 PROTEIN"/>
    <property type="match status" value="1"/>
</dbReference>
<gene>
    <name evidence="3" type="ORF">BO94DRAFT_584749</name>
</gene>
<evidence type="ECO:0000259" key="1">
    <source>
        <dbReference type="Pfam" id="PF23238"/>
    </source>
</evidence>
<dbReference type="PANTHER" id="PTHR46844">
    <property type="entry name" value="SLR5058 PROTEIN"/>
    <property type="match status" value="1"/>
</dbReference>